<evidence type="ECO:0000313" key="2">
    <source>
        <dbReference type="Proteomes" id="UP000240009"/>
    </source>
</evidence>
<accession>A0A2S8FLU4</accession>
<name>A0A2S8FLU4_9BACT</name>
<protein>
    <submittedName>
        <fullName evidence="1">Uncharacterized protein</fullName>
    </submittedName>
</protein>
<reference evidence="1 2" key="1">
    <citation type="submission" date="2018-02" db="EMBL/GenBank/DDBJ databases">
        <title>Comparative genomes isolates from brazilian mangrove.</title>
        <authorList>
            <person name="Araujo J.E."/>
            <person name="Taketani R.G."/>
            <person name="Silva M.C.P."/>
            <person name="Loureco M.V."/>
            <person name="Andreote F.D."/>
        </authorList>
    </citation>
    <scope>NUCLEOTIDE SEQUENCE [LARGE SCALE GENOMIC DNA]</scope>
    <source>
        <strain evidence="1 2">HEX-2 MGV</strain>
    </source>
</reference>
<comment type="caution">
    <text evidence="1">The sequence shown here is derived from an EMBL/GenBank/DDBJ whole genome shotgun (WGS) entry which is preliminary data.</text>
</comment>
<sequence>MTLNRTWIAECSNHDDPVIVESAWVDETGLQWGDAYVTESSSYSFAVINGIDYSFVDESTWIWLINVTYGKREKFRNPLLEPARLSFGLYQTQIPVDFDCFGRAILNPCGEPYEEPVMRDDSRSTLTVRLNVGYNSFNWGVAQQYRDCTNSNWWKGGAPGTVKISDISAESDEHDEIGAYWKVAYTFHHNPLTWDSRPLNKGFHQLVDGKPKKILLADGKEPDTAQLLDNNGKFIPKGTGQPTFGRFQIYNRVPFNFPF</sequence>
<dbReference type="AlphaFoldDB" id="A0A2S8FLU4"/>
<gene>
    <name evidence="1" type="ORF">C5Y96_09875</name>
</gene>
<dbReference type="EMBL" id="PUIA01000035">
    <property type="protein sequence ID" value="PQO33158.1"/>
    <property type="molecule type" value="Genomic_DNA"/>
</dbReference>
<dbReference type="Proteomes" id="UP000240009">
    <property type="component" value="Unassembled WGS sequence"/>
</dbReference>
<evidence type="ECO:0000313" key="1">
    <source>
        <dbReference type="EMBL" id="PQO33158.1"/>
    </source>
</evidence>
<proteinExistence type="predicted"/>
<organism evidence="1 2">
    <name type="scientific">Blastopirellula marina</name>
    <dbReference type="NCBI Taxonomy" id="124"/>
    <lineage>
        <taxon>Bacteria</taxon>
        <taxon>Pseudomonadati</taxon>
        <taxon>Planctomycetota</taxon>
        <taxon>Planctomycetia</taxon>
        <taxon>Pirellulales</taxon>
        <taxon>Pirellulaceae</taxon>
        <taxon>Blastopirellula</taxon>
    </lineage>
</organism>